<evidence type="ECO:0000313" key="2">
    <source>
        <dbReference type="Proteomes" id="UP000283077"/>
    </source>
</evidence>
<gene>
    <name evidence="1" type="ORF">EOE67_14950</name>
</gene>
<dbReference type="PIRSF" id="PIRSF028687">
    <property type="entry name" value="UCP028687"/>
    <property type="match status" value="1"/>
</dbReference>
<dbReference type="OrthoDB" id="7348506at2"/>
<keyword evidence="1" id="KW-0969">Cilium</keyword>
<sequence length="151" mass="17136">MNRSMLMLLSTVLLSGCSVFMDKEVQWESVQPEHFPVLTAVGYAPVSAQQAETDEQKMLMAMKASKLEAYKELAEQVYGQKIDYKVTMAQAAMGNEQLKASLQGVIRGARVVKTYPVGQFYATEMELDFKQVYDLYQNAQPVRRVKAVKYY</sequence>
<dbReference type="AlphaFoldDB" id="A0A437QJ22"/>
<dbReference type="PROSITE" id="PS51257">
    <property type="entry name" value="PROKAR_LIPOPROTEIN"/>
    <property type="match status" value="1"/>
</dbReference>
<keyword evidence="1" id="KW-0282">Flagellum</keyword>
<protein>
    <submittedName>
        <fullName evidence="1">Flagellar biosynthesis protein FlgP</fullName>
    </submittedName>
</protein>
<accession>A0A437QJ22</accession>
<dbReference type="Proteomes" id="UP000283077">
    <property type="component" value="Unassembled WGS sequence"/>
</dbReference>
<keyword evidence="2" id="KW-1185">Reference proteome</keyword>
<dbReference type="EMBL" id="SACS01000017">
    <property type="protein sequence ID" value="RVU34539.1"/>
    <property type="molecule type" value="Genomic_DNA"/>
</dbReference>
<reference evidence="1 2" key="1">
    <citation type="submission" date="2019-01" db="EMBL/GenBank/DDBJ databases">
        <authorList>
            <person name="Chen W.-M."/>
        </authorList>
    </citation>
    <scope>NUCLEOTIDE SEQUENCE [LARGE SCALE GENOMIC DNA]</scope>
    <source>
        <strain evidence="1 2">KYPC3</strain>
    </source>
</reference>
<keyword evidence="1" id="KW-0966">Cell projection</keyword>
<dbReference type="InterPro" id="IPR007293">
    <property type="entry name" value="FlgP"/>
</dbReference>
<evidence type="ECO:0000313" key="1">
    <source>
        <dbReference type="EMBL" id="RVU34539.1"/>
    </source>
</evidence>
<proteinExistence type="predicted"/>
<dbReference type="RefSeq" id="WP_127700137.1">
    <property type="nucleotide sequence ID" value="NZ_SACS01000017.1"/>
</dbReference>
<name>A0A437QJ22_9GAMM</name>
<organism evidence="1 2">
    <name type="scientific">Rheinheimera riviphila</name>
    <dbReference type="NCBI Taxonomy" id="1834037"/>
    <lineage>
        <taxon>Bacteria</taxon>
        <taxon>Pseudomonadati</taxon>
        <taxon>Pseudomonadota</taxon>
        <taxon>Gammaproteobacteria</taxon>
        <taxon>Chromatiales</taxon>
        <taxon>Chromatiaceae</taxon>
        <taxon>Rheinheimera</taxon>
    </lineage>
</organism>
<comment type="caution">
    <text evidence="1">The sequence shown here is derived from an EMBL/GenBank/DDBJ whole genome shotgun (WGS) entry which is preliminary data.</text>
</comment>